<evidence type="ECO:0000256" key="1">
    <source>
        <dbReference type="ARBA" id="ARBA00004651"/>
    </source>
</evidence>
<dbReference type="PANTHER" id="PTHR30614">
    <property type="entry name" value="MEMBRANE COMPONENT OF AMINO ACID ABC TRANSPORTER"/>
    <property type="match status" value="1"/>
</dbReference>
<dbReference type="InterPro" id="IPR000515">
    <property type="entry name" value="MetI-like"/>
</dbReference>
<keyword evidence="8 9" id="KW-0472">Membrane</keyword>
<dbReference type="RefSeq" id="WP_055184807.1">
    <property type="nucleotide sequence ID" value="NZ_CABJAZ010000007.1"/>
</dbReference>
<dbReference type="eggNOG" id="COG0765">
    <property type="taxonomic scope" value="Bacteria"/>
</dbReference>
<feature type="transmembrane region" description="Helical" evidence="9">
    <location>
        <begin position="190"/>
        <end position="211"/>
    </location>
</feature>
<keyword evidence="5 9" id="KW-0812">Transmembrane</keyword>
<name>A0A174WJR6_9CLOT</name>
<dbReference type="EMBL" id="MAPZ01000011">
    <property type="protein sequence ID" value="OBY11706.1"/>
    <property type="molecule type" value="Genomic_DNA"/>
</dbReference>
<evidence type="ECO:0000256" key="6">
    <source>
        <dbReference type="ARBA" id="ARBA00022970"/>
    </source>
</evidence>
<reference evidence="11 12" key="1">
    <citation type="submission" date="2016-06" db="EMBL/GenBank/DDBJ databases">
        <authorList>
            <person name="Kjaerup R.B."/>
            <person name="Dalgaard T.S."/>
            <person name="Juul-Madsen H.R."/>
        </authorList>
    </citation>
    <scope>NUCLEOTIDE SEQUENCE [LARGE SCALE GENOMIC DNA]</scope>
    <source>
        <strain evidence="11 12">373-A1</strain>
    </source>
</reference>
<dbReference type="CDD" id="cd06261">
    <property type="entry name" value="TM_PBP2"/>
    <property type="match status" value="1"/>
</dbReference>
<accession>A0A174WJR6</accession>
<comment type="similarity">
    <text evidence="2">Belongs to the binding-protein-dependent transport system permease family. HisMQ subfamily.</text>
</comment>
<sequence length="221" mass="24239">MKGLSFNFLSEYFPLFIEGLLWTLLIALLAVIFGVILGSILCFMKKSKFIILRAIANIYIEIVRGTPVLLQVYIVYFGLTAFGIRLGAFTSAIIALSVNSAAYVAEIIRSGIEAVDSGQMEAARSLGMTSKMAMFNIILPQAIKNILPAIGNEFVAVIKESSMASVIGVAEIMYASKIVTGATYRSMEPLMIAAIFYFILTFTLGRLMGYLERRLKASDSR</sequence>
<keyword evidence="12" id="KW-1185">Reference proteome</keyword>
<dbReference type="FunFam" id="1.10.3720.10:FF:000033">
    <property type="entry name" value="Polar amino acid ABC transporter permease"/>
    <property type="match status" value="1"/>
</dbReference>
<dbReference type="OrthoDB" id="9787841at2"/>
<feature type="domain" description="ABC transmembrane type-1" evidence="10">
    <location>
        <begin position="20"/>
        <end position="208"/>
    </location>
</feature>
<gene>
    <name evidence="11" type="ORF">CP373A1_04775</name>
</gene>
<dbReference type="InterPro" id="IPR043429">
    <property type="entry name" value="ArtM/GltK/GlnP/TcyL/YhdX-like"/>
</dbReference>
<organism evidence="11 12">
    <name type="scientific">Clostridium paraputrificum</name>
    <dbReference type="NCBI Taxonomy" id="29363"/>
    <lineage>
        <taxon>Bacteria</taxon>
        <taxon>Bacillati</taxon>
        <taxon>Bacillota</taxon>
        <taxon>Clostridia</taxon>
        <taxon>Eubacteriales</taxon>
        <taxon>Clostridiaceae</taxon>
        <taxon>Clostridium</taxon>
    </lineage>
</organism>
<dbReference type="PROSITE" id="PS50928">
    <property type="entry name" value="ABC_TM1"/>
    <property type="match status" value="1"/>
</dbReference>
<evidence type="ECO:0000256" key="4">
    <source>
        <dbReference type="ARBA" id="ARBA00022475"/>
    </source>
</evidence>
<dbReference type="InterPro" id="IPR035906">
    <property type="entry name" value="MetI-like_sf"/>
</dbReference>
<dbReference type="Pfam" id="PF00528">
    <property type="entry name" value="BPD_transp_1"/>
    <property type="match status" value="1"/>
</dbReference>
<evidence type="ECO:0000256" key="5">
    <source>
        <dbReference type="ARBA" id="ARBA00022692"/>
    </source>
</evidence>
<dbReference type="SUPFAM" id="SSF161098">
    <property type="entry name" value="MetI-like"/>
    <property type="match status" value="1"/>
</dbReference>
<dbReference type="GO" id="GO:0006865">
    <property type="term" value="P:amino acid transport"/>
    <property type="evidence" value="ECO:0007669"/>
    <property type="project" value="UniProtKB-KW"/>
</dbReference>
<feature type="transmembrane region" description="Helical" evidence="9">
    <location>
        <begin position="56"/>
        <end position="76"/>
    </location>
</feature>
<keyword evidence="4" id="KW-1003">Cell membrane</keyword>
<evidence type="ECO:0000313" key="11">
    <source>
        <dbReference type="EMBL" id="OBY11706.1"/>
    </source>
</evidence>
<evidence type="ECO:0000256" key="3">
    <source>
        <dbReference type="ARBA" id="ARBA00022448"/>
    </source>
</evidence>
<dbReference type="GO" id="GO:0022857">
    <property type="term" value="F:transmembrane transporter activity"/>
    <property type="evidence" value="ECO:0007669"/>
    <property type="project" value="InterPro"/>
</dbReference>
<protein>
    <submittedName>
        <fullName evidence="11">Arginine ABC transporter permease</fullName>
    </submittedName>
</protein>
<dbReference type="Proteomes" id="UP000092714">
    <property type="component" value="Unassembled WGS sequence"/>
</dbReference>
<proteinExistence type="inferred from homology"/>
<evidence type="ECO:0000313" key="12">
    <source>
        <dbReference type="Proteomes" id="UP000092714"/>
    </source>
</evidence>
<dbReference type="GO" id="GO:0043190">
    <property type="term" value="C:ATP-binding cassette (ABC) transporter complex"/>
    <property type="evidence" value="ECO:0007669"/>
    <property type="project" value="InterPro"/>
</dbReference>
<evidence type="ECO:0000256" key="2">
    <source>
        <dbReference type="ARBA" id="ARBA00010072"/>
    </source>
</evidence>
<keyword evidence="7 9" id="KW-1133">Transmembrane helix</keyword>
<evidence type="ECO:0000256" key="7">
    <source>
        <dbReference type="ARBA" id="ARBA00022989"/>
    </source>
</evidence>
<dbReference type="InterPro" id="IPR010065">
    <property type="entry name" value="AA_ABC_transptr_permease_3TM"/>
</dbReference>
<dbReference type="AlphaFoldDB" id="A0A174WJR6"/>
<dbReference type="PANTHER" id="PTHR30614:SF20">
    <property type="entry name" value="GLUTAMINE TRANSPORT SYSTEM PERMEASE PROTEIN GLNP"/>
    <property type="match status" value="1"/>
</dbReference>
<comment type="caution">
    <text evidence="11">The sequence shown here is derived from an EMBL/GenBank/DDBJ whole genome shotgun (WGS) entry which is preliminary data.</text>
</comment>
<feature type="transmembrane region" description="Helical" evidence="9">
    <location>
        <begin position="20"/>
        <end position="44"/>
    </location>
</feature>
<dbReference type="Gene3D" id="1.10.3720.10">
    <property type="entry name" value="MetI-like"/>
    <property type="match status" value="1"/>
</dbReference>
<evidence type="ECO:0000256" key="9">
    <source>
        <dbReference type="RuleBase" id="RU363032"/>
    </source>
</evidence>
<dbReference type="NCBIfam" id="TIGR01726">
    <property type="entry name" value="HEQRo_perm_3TM"/>
    <property type="match status" value="1"/>
</dbReference>
<keyword evidence="6" id="KW-0029">Amino-acid transport</keyword>
<evidence type="ECO:0000259" key="10">
    <source>
        <dbReference type="PROSITE" id="PS50928"/>
    </source>
</evidence>
<comment type="subcellular location">
    <subcellularLocation>
        <location evidence="1 9">Cell membrane</location>
        <topology evidence="1 9">Multi-pass membrane protein</topology>
    </subcellularLocation>
</comment>
<keyword evidence="3 9" id="KW-0813">Transport</keyword>
<evidence type="ECO:0000256" key="8">
    <source>
        <dbReference type="ARBA" id="ARBA00023136"/>
    </source>
</evidence>